<comment type="caution">
    <text evidence="3">The sequence shown here is derived from an EMBL/GenBank/DDBJ whole genome shotgun (WGS) entry which is preliminary data.</text>
</comment>
<reference evidence="3 4" key="1">
    <citation type="submission" date="2010-02" db="EMBL/GenBank/DDBJ databases">
        <authorList>
            <person name="Weinstock G."/>
            <person name="Sodergren E."/>
            <person name="Clifton S."/>
            <person name="Fulton L."/>
            <person name="Fulton B."/>
            <person name="Courtney L."/>
            <person name="Fronick C."/>
            <person name="Harrison M."/>
            <person name="Strong C."/>
            <person name="Farmer C."/>
            <person name="Delahaunty K."/>
            <person name="Markovic C."/>
            <person name="Hall O."/>
            <person name="Minx P."/>
            <person name="Tomlinson C."/>
            <person name="Mitreva M."/>
            <person name="Nelson J."/>
            <person name="Hou S."/>
            <person name="Wollam A."/>
            <person name="Pepin K.H."/>
            <person name="Johnson M."/>
            <person name="Bhonagiri V."/>
            <person name="Zhang X."/>
            <person name="Suruliraj S."/>
            <person name="Warren W."/>
            <person name="Chinwalla A."/>
            <person name="Mardis E.R."/>
            <person name="Wilson R.K."/>
        </authorList>
    </citation>
    <scope>NUCLEOTIDE SEQUENCE [LARGE SCALE GENOMIC DNA]</scope>
    <source>
        <strain evidence="3 4">ATCC 33693</strain>
    </source>
</reference>
<organism evidence="3 4">
    <name type="scientific">Fusobacterium periodonticum ATCC 33693</name>
    <dbReference type="NCBI Taxonomy" id="546275"/>
    <lineage>
        <taxon>Bacteria</taxon>
        <taxon>Fusobacteriati</taxon>
        <taxon>Fusobacteriota</taxon>
        <taxon>Fusobacteriia</taxon>
        <taxon>Fusobacteriales</taxon>
        <taxon>Fusobacteriaceae</taxon>
        <taxon>Fusobacterium</taxon>
    </lineage>
</organism>
<name>D4CXW6_9FUSO</name>
<accession>D4CXW6</accession>
<dbReference type="AlphaFoldDB" id="D4CXW6"/>
<proteinExistence type="predicted"/>
<dbReference type="eggNOG" id="ENOG50307MG">
    <property type="taxonomic scope" value="Bacteria"/>
</dbReference>
<dbReference type="GeneID" id="78420437"/>
<dbReference type="OrthoDB" id="9820521at2"/>
<evidence type="ECO:0000256" key="2">
    <source>
        <dbReference type="SAM" id="Phobius"/>
    </source>
</evidence>
<feature type="compositionally biased region" description="Basic and acidic residues" evidence="1">
    <location>
        <begin position="42"/>
        <end position="74"/>
    </location>
</feature>
<evidence type="ECO:0000256" key="1">
    <source>
        <dbReference type="SAM" id="MobiDB-lite"/>
    </source>
</evidence>
<protein>
    <submittedName>
        <fullName evidence="3">Uncharacterized protein</fullName>
    </submittedName>
</protein>
<evidence type="ECO:0000313" key="3">
    <source>
        <dbReference type="EMBL" id="EFE85812.1"/>
    </source>
</evidence>
<sequence length="293" mass="33860">MRDDLDNIEENLSNQNDDEPSTSSFLKIGSIKSLDSSNIKIDFDSSKEPEKDIPLKIEKPKEFNTKKHTDIPRPKEKKSKSNSILAIIILILIFVILILVYFIYINFSNENNNSVTNNTVTQEVIKEKPIKKEAIKPVVKNETKEQYSSGYENKFGRVVNDKYVGGSLIQFIKNANSEGEYEYLKNQFYQLLDTMYVTEDKITYYYLTDIISNLANKADTNILVQEDFTVKGKKLYYTVSFPKDYTANTPSWVKFEIFEREFKDGLALRTAHVSCAINGVEYKDWDAVYAIFE</sequence>
<feature type="transmembrane region" description="Helical" evidence="2">
    <location>
        <begin position="83"/>
        <end position="104"/>
    </location>
</feature>
<keyword evidence="2" id="KW-0812">Transmembrane</keyword>
<keyword evidence="2" id="KW-0472">Membrane</keyword>
<gene>
    <name evidence="3" type="ORF">FUSPEROL_02277</name>
</gene>
<evidence type="ECO:0000313" key="4">
    <source>
        <dbReference type="Proteomes" id="UP000003748"/>
    </source>
</evidence>
<keyword evidence="2" id="KW-1133">Transmembrane helix</keyword>
<feature type="region of interest" description="Disordered" evidence="1">
    <location>
        <begin position="1"/>
        <end position="24"/>
    </location>
</feature>
<feature type="compositionally biased region" description="Polar residues" evidence="1">
    <location>
        <begin position="10"/>
        <end position="24"/>
    </location>
</feature>
<dbReference type="HOGENOM" id="CLU_945807_0_0_0"/>
<dbReference type="Proteomes" id="UP000003748">
    <property type="component" value="Unassembled WGS sequence"/>
</dbReference>
<dbReference type="EMBL" id="ACJY01000102">
    <property type="protein sequence ID" value="EFE85812.1"/>
    <property type="molecule type" value="Genomic_DNA"/>
</dbReference>
<dbReference type="RefSeq" id="WP_005975243.1">
    <property type="nucleotide sequence ID" value="NZ_GG665898.1"/>
</dbReference>
<feature type="region of interest" description="Disordered" evidence="1">
    <location>
        <begin position="42"/>
        <end position="76"/>
    </location>
</feature>
<dbReference type="STRING" id="546275.FUSPEROL_02277"/>